<comment type="caution">
    <text evidence="7">The sequence shown here is derived from an EMBL/GenBank/DDBJ whole genome shotgun (WGS) entry which is preliminary data.</text>
</comment>
<dbReference type="Gene3D" id="1.25.40.390">
    <property type="match status" value="1"/>
</dbReference>
<dbReference type="OrthoDB" id="9794888at2"/>
<dbReference type="PROSITE" id="PS51257">
    <property type="entry name" value="PROKAR_LIPOPROTEIN"/>
    <property type="match status" value="1"/>
</dbReference>
<evidence type="ECO:0000256" key="1">
    <source>
        <dbReference type="ARBA" id="ARBA00004442"/>
    </source>
</evidence>
<dbReference type="AlphaFoldDB" id="A0A365Y1H4"/>
<feature type="domain" description="RagB/SusD" evidence="6">
    <location>
        <begin position="332"/>
        <end position="444"/>
    </location>
</feature>
<keyword evidence="8" id="KW-1185">Reference proteome</keyword>
<evidence type="ECO:0000313" key="8">
    <source>
        <dbReference type="Proteomes" id="UP000253410"/>
    </source>
</evidence>
<dbReference type="Pfam" id="PF07980">
    <property type="entry name" value="SusD_RagB"/>
    <property type="match status" value="1"/>
</dbReference>
<dbReference type="InterPro" id="IPR012944">
    <property type="entry name" value="SusD_RagB_dom"/>
</dbReference>
<comment type="similarity">
    <text evidence="2">Belongs to the SusD family.</text>
</comment>
<evidence type="ECO:0000256" key="4">
    <source>
        <dbReference type="ARBA" id="ARBA00023136"/>
    </source>
</evidence>
<name>A0A365Y1H4_9BACT</name>
<dbReference type="Proteomes" id="UP000253410">
    <property type="component" value="Unassembled WGS sequence"/>
</dbReference>
<accession>A0A365Y1H4</accession>
<keyword evidence="3" id="KW-0732">Signal</keyword>
<proteinExistence type="inferred from homology"/>
<evidence type="ECO:0000256" key="3">
    <source>
        <dbReference type="ARBA" id="ARBA00022729"/>
    </source>
</evidence>
<dbReference type="GO" id="GO:0009279">
    <property type="term" value="C:cell outer membrane"/>
    <property type="evidence" value="ECO:0007669"/>
    <property type="project" value="UniProtKB-SubCell"/>
</dbReference>
<evidence type="ECO:0000259" key="6">
    <source>
        <dbReference type="Pfam" id="PF07980"/>
    </source>
</evidence>
<keyword evidence="5" id="KW-0998">Cell outer membrane</keyword>
<evidence type="ECO:0000256" key="5">
    <source>
        <dbReference type="ARBA" id="ARBA00023237"/>
    </source>
</evidence>
<dbReference type="EMBL" id="QFFJ01000001">
    <property type="protein sequence ID" value="RBL92457.1"/>
    <property type="molecule type" value="Genomic_DNA"/>
</dbReference>
<dbReference type="CDD" id="cd08977">
    <property type="entry name" value="SusD"/>
    <property type="match status" value="1"/>
</dbReference>
<comment type="subcellular location">
    <subcellularLocation>
        <location evidence="1">Cell outer membrane</location>
    </subcellularLocation>
</comment>
<organism evidence="7 8">
    <name type="scientific">Chitinophaga flava</name>
    <dbReference type="NCBI Taxonomy" id="2259036"/>
    <lineage>
        <taxon>Bacteria</taxon>
        <taxon>Pseudomonadati</taxon>
        <taxon>Bacteroidota</taxon>
        <taxon>Chitinophagia</taxon>
        <taxon>Chitinophagales</taxon>
        <taxon>Chitinophagaceae</taxon>
        <taxon>Chitinophaga</taxon>
    </lineage>
</organism>
<dbReference type="SUPFAM" id="SSF48452">
    <property type="entry name" value="TPR-like"/>
    <property type="match status" value="1"/>
</dbReference>
<dbReference type="InterPro" id="IPR011990">
    <property type="entry name" value="TPR-like_helical_dom_sf"/>
</dbReference>
<evidence type="ECO:0000256" key="2">
    <source>
        <dbReference type="ARBA" id="ARBA00006275"/>
    </source>
</evidence>
<evidence type="ECO:0000313" key="7">
    <source>
        <dbReference type="EMBL" id="RBL92457.1"/>
    </source>
</evidence>
<protein>
    <submittedName>
        <fullName evidence="7">RagB/SusD family nutrient uptake outer membrane protein</fullName>
    </submittedName>
</protein>
<reference evidence="7 8" key="1">
    <citation type="submission" date="2018-05" db="EMBL/GenBank/DDBJ databases">
        <title>Chitinophaga sp. K3CV102501T nov., isolated from isolated from a monsoon evergreen broad-leaved forest soil.</title>
        <authorList>
            <person name="Lv Y."/>
        </authorList>
    </citation>
    <scope>NUCLEOTIDE SEQUENCE [LARGE SCALE GENOMIC DNA]</scope>
    <source>
        <strain evidence="7 8">GDMCC 1.1325</strain>
    </source>
</reference>
<gene>
    <name evidence="7" type="ORF">DF182_07710</name>
</gene>
<keyword evidence="4" id="KW-0472">Membrane</keyword>
<sequence>MKNKITTLFILSAMTLGSCKLDPIADPNNPSVASVTTNASRNQLQSLVTGLEARSREYLSTAATAFGTFGREIWYFNSADSRYIQFWLGQGGRKPDANFYGVTTAYAAPYQTIKQANVLISAVNNTYAVSDLEKQSYIGFALTIQGYQYLIPANSQYKSGIRISVSDELNPGNFVSYENALKAIRNVLDSGYKALTQAGNTLPFRLTAGYSNFSTPAGLAKVNRALAARTAIYQQDWQGALDALSGSFFDLNGDLNAGPAHIYGAPPDGFNPLYYLPDGSFNGIPVVHPSLVADALPGDKRVTEKFFLRKQPLINTVGAIPLSSQYQDKRWAQNSSPIPYIRNEELILIYAEAKAQLNQPEDAIAAINRIRSAAGLTPYNGTKDTPALITEILFQRRYSLWFEPAGHRWIDLRRYNRLNEIPVAQDQGSVFTQLERPADEVNWDIYKENK</sequence>